<dbReference type="CDD" id="cd18186">
    <property type="entry name" value="BTB_POZ_ZBTB_KLHL-like"/>
    <property type="match status" value="1"/>
</dbReference>
<dbReference type="InterPro" id="IPR000210">
    <property type="entry name" value="BTB/POZ_dom"/>
</dbReference>
<comment type="caution">
    <text evidence="3">The sequence shown here is derived from an EMBL/GenBank/DDBJ whole genome shotgun (WGS) entry which is preliminary data.</text>
</comment>
<dbReference type="InterPro" id="IPR011333">
    <property type="entry name" value="SKP1/BTB/POZ_sf"/>
</dbReference>
<dbReference type="Pfam" id="PF00651">
    <property type="entry name" value="BTB"/>
    <property type="match status" value="1"/>
</dbReference>
<keyword evidence="4" id="KW-1185">Reference proteome</keyword>
<dbReference type="EMBL" id="JAACJN010000004">
    <property type="protein sequence ID" value="KAF5392801.1"/>
    <property type="molecule type" value="Genomic_DNA"/>
</dbReference>
<reference evidence="3 4" key="1">
    <citation type="journal article" date="2020" name="ISME J.">
        <title>Uncovering the hidden diversity of litter-decomposition mechanisms in mushroom-forming fungi.</title>
        <authorList>
            <person name="Floudas D."/>
            <person name="Bentzer J."/>
            <person name="Ahren D."/>
            <person name="Johansson T."/>
            <person name="Persson P."/>
            <person name="Tunlid A."/>
        </authorList>
    </citation>
    <scope>NUCLEOTIDE SEQUENCE [LARGE SCALE GENOMIC DNA]</scope>
    <source>
        <strain evidence="3 4">CBS 406.79</strain>
    </source>
</reference>
<evidence type="ECO:0000256" key="1">
    <source>
        <dbReference type="SAM" id="MobiDB-lite"/>
    </source>
</evidence>
<proteinExistence type="predicted"/>
<protein>
    <recommendedName>
        <fullName evidence="2">BTB domain-containing protein</fullName>
    </recommendedName>
</protein>
<sequence length="349" mass="38290">MFSDIDSPTTPFGLLNRGSFGHGDSPKSFHFSSVVGSAPTLAALEQPPALLSIPAPAPPERRGGGSRGSINGSQKGATVPSSIVGSTRLALPSINTRMKAGSTTGPRILSQCNEYYFDHAIPIVVILVQGHLFKVHRHFLERDSLLLRGVLSTVQEPQIRPLEMQGISSREFTALLDFFYQGMYRDHKMVPVSEWMDLLAAASVLKFDRVLEHAIAAIDSAISHVSETSTESVCPDAVDMIILAERFGVRKWLRPAYISLCKREEPLSLEEAEKIGSIEKVVKLTRAREEFLRQTLGVNESGAVSPAQSPYPWTTRVHVQGIGRKPKANLVDEAENVVDRVFFNSSDDL</sequence>
<dbReference type="SUPFAM" id="SSF54695">
    <property type="entry name" value="POZ domain"/>
    <property type="match status" value="1"/>
</dbReference>
<dbReference type="PROSITE" id="PS50097">
    <property type="entry name" value="BTB"/>
    <property type="match status" value="1"/>
</dbReference>
<dbReference type="OrthoDB" id="3248508at2759"/>
<evidence type="ECO:0000313" key="3">
    <source>
        <dbReference type="EMBL" id="KAF5392801.1"/>
    </source>
</evidence>
<dbReference type="Gene3D" id="3.30.710.10">
    <property type="entry name" value="Potassium Channel Kv1.1, Chain A"/>
    <property type="match status" value="1"/>
</dbReference>
<evidence type="ECO:0000313" key="4">
    <source>
        <dbReference type="Proteomes" id="UP000518752"/>
    </source>
</evidence>
<organism evidence="3 4">
    <name type="scientific">Collybiopsis confluens</name>
    <dbReference type="NCBI Taxonomy" id="2823264"/>
    <lineage>
        <taxon>Eukaryota</taxon>
        <taxon>Fungi</taxon>
        <taxon>Dikarya</taxon>
        <taxon>Basidiomycota</taxon>
        <taxon>Agaricomycotina</taxon>
        <taxon>Agaricomycetes</taxon>
        <taxon>Agaricomycetidae</taxon>
        <taxon>Agaricales</taxon>
        <taxon>Marasmiineae</taxon>
        <taxon>Omphalotaceae</taxon>
        <taxon>Collybiopsis</taxon>
    </lineage>
</organism>
<feature type="region of interest" description="Disordered" evidence="1">
    <location>
        <begin position="51"/>
        <end position="81"/>
    </location>
</feature>
<accession>A0A8H5I0J5</accession>
<evidence type="ECO:0000259" key="2">
    <source>
        <dbReference type="PROSITE" id="PS50097"/>
    </source>
</evidence>
<dbReference type="AlphaFoldDB" id="A0A8H5I0J5"/>
<dbReference type="Proteomes" id="UP000518752">
    <property type="component" value="Unassembled WGS sequence"/>
</dbReference>
<name>A0A8H5I0J5_9AGAR</name>
<gene>
    <name evidence="3" type="ORF">D9757_000925</name>
</gene>
<feature type="domain" description="BTB" evidence="2">
    <location>
        <begin position="124"/>
        <end position="188"/>
    </location>
</feature>
<dbReference type="SMART" id="SM00225">
    <property type="entry name" value="BTB"/>
    <property type="match status" value="1"/>
</dbReference>